<evidence type="ECO:0000313" key="7">
    <source>
        <dbReference type="Proteomes" id="UP000306697"/>
    </source>
</evidence>
<dbReference type="InterPro" id="IPR035472">
    <property type="entry name" value="RpiR-like_SIS"/>
</dbReference>
<dbReference type="InterPro" id="IPR000281">
    <property type="entry name" value="HTH_RpiR"/>
</dbReference>
<evidence type="ECO:0000259" key="4">
    <source>
        <dbReference type="PROSITE" id="PS51071"/>
    </source>
</evidence>
<dbReference type="Gene3D" id="3.40.50.10490">
    <property type="entry name" value="Glucose-6-phosphate isomerase like protein, domain 1"/>
    <property type="match status" value="1"/>
</dbReference>
<proteinExistence type="predicted"/>
<dbReference type="InterPro" id="IPR001347">
    <property type="entry name" value="SIS_dom"/>
</dbReference>
<organism evidence="6 7">
    <name type="scientific">Bifidobacterium longum subsp. infantis</name>
    <dbReference type="NCBI Taxonomy" id="1682"/>
    <lineage>
        <taxon>Bacteria</taxon>
        <taxon>Bacillati</taxon>
        <taxon>Actinomycetota</taxon>
        <taxon>Actinomycetes</taxon>
        <taxon>Bifidobacteriales</taxon>
        <taxon>Bifidobacteriaceae</taxon>
        <taxon>Bifidobacterium</taxon>
    </lineage>
</organism>
<dbReference type="SUPFAM" id="SSF46689">
    <property type="entry name" value="Homeodomain-like"/>
    <property type="match status" value="1"/>
</dbReference>
<dbReference type="PANTHER" id="PTHR30514:SF1">
    <property type="entry name" value="HTH-TYPE TRANSCRIPTIONAL REGULATOR HEXR-RELATED"/>
    <property type="match status" value="1"/>
</dbReference>
<evidence type="ECO:0000256" key="2">
    <source>
        <dbReference type="ARBA" id="ARBA00023125"/>
    </source>
</evidence>
<evidence type="ECO:0000259" key="5">
    <source>
        <dbReference type="PROSITE" id="PS51464"/>
    </source>
</evidence>
<evidence type="ECO:0000256" key="3">
    <source>
        <dbReference type="ARBA" id="ARBA00023163"/>
    </source>
</evidence>
<protein>
    <submittedName>
        <fullName evidence="6">MurR/RpiR family transcriptional regulator</fullName>
    </submittedName>
</protein>
<dbReference type="GO" id="GO:0003677">
    <property type="term" value="F:DNA binding"/>
    <property type="evidence" value="ECO:0007669"/>
    <property type="project" value="UniProtKB-KW"/>
</dbReference>
<sequence>MERKGKRKSSLTVHVAVNPSRLFAGIQPVPSKREWKIRATRSVAVQSSVGIRERIDHVYPSLRPAERAVAQYIRDHIEEAADLTVGQMADIAHVSQPTVIRFARKLGFGGYRELRYVLRHPAAEHKVTFNPLDGFDLNPWDGEDEIPSKAADGAKALIDELHSALDPKAYRKAVALLAESEFIDIFGVENSLTPAMDLFTKLGYLGLTCRLNTDAYLQQIGAGHLTHGAVAVAFSHSGSSADTVKALRLAKSHGAKTIAITNAIGAPLASWADVTLLTGRDSHTIYGNAIFSCVADTALVDMLYMGVILSDYGRFSTALDESGRMIRDRVFEN</sequence>
<dbReference type="PANTHER" id="PTHR30514">
    <property type="entry name" value="GLUCOKINASE"/>
    <property type="match status" value="1"/>
</dbReference>
<gene>
    <name evidence="6" type="ORF">E6L38_09345</name>
</gene>
<dbReference type="SUPFAM" id="SSF53697">
    <property type="entry name" value="SIS domain"/>
    <property type="match status" value="1"/>
</dbReference>
<dbReference type="InterPro" id="IPR046348">
    <property type="entry name" value="SIS_dom_sf"/>
</dbReference>
<name>A0A4V4N6X1_BIFLI</name>
<feature type="domain" description="SIS" evidence="5">
    <location>
        <begin position="173"/>
        <end position="313"/>
    </location>
</feature>
<dbReference type="Proteomes" id="UP000306697">
    <property type="component" value="Unassembled WGS sequence"/>
</dbReference>
<dbReference type="CDD" id="cd05013">
    <property type="entry name" value="SIS_RpiR"/>
    <property type="match status" value="1"/>
</dbReference>
<dbReference type="AlphaFoldDB" id="A0A4V4N6X1"/>
<keyword evidence="2" id="KW-0238">DNA-binding</keyword>
<evidence type="ECO:0000256" key="1">
    <source>
        <dbReference type="ARBA" id="ARBA00023015"/>
    </source>
</evidence>
<dbReference type="InterPro" id="IPR047640">
    <property type="entry name" value="RpiR-like"/>
</dbReference>
<evidence type="ECO:0000313" key="6">
    <source>
        <dbReference type="EMBL" id="THJ27967.1"/>
    </source>
</evidence>
<dbReference type="EMBL" id="SSWL01000014">
    <property type="protein sequence ID" value="THJ27967.1"/>
    <property type="molecule type" value="Genomic_DNA"/>
</dbReference>
<dbReference type="Gene3D" id="1.10.10.10">
    <property type="entry name" value="Winged helix-like DNA-binding domain superfamily/Winged helix DNA-binding domain"/>
    <property type="match status" value="1"/>
</dbReference>
<dbReference type="InterPro" id="IPR036388">
    <property type="entry name" value="WH-like_DNA-bd_sf"/>
</dbReference>
<accession>A0A4V4N6X1</accession>
<keyword evidence="3" id="KW-0804">Transcription</keyword>
<dbReference type="Pfam" id="PF01418">
    <property type="entry name" value="HTH_6"/>
    <property type="match status" value="1"/>
</dbReference>
<dbReference type="InterPro" id="IPR009057">
    <property type="entry name" value="Homeodomain-like_sf"/>
</dbReference>
<dbReference type="GO" id="GO:0097367">
    <property type="term" value="F:carbohydrate derivative binding"/>
    <property type="evidence" value="ECO:0007669"/>
    <property type="project" value="InterPro"/>
</dbReference>
<keyword evidence="1" id="KW-0805">Transcription regulation</keyword>
<dbReference type="PROSITE" id="PS51464">
    <property type="entry name" value="SIS"/>
    <property type="match status" value="1"/>
</dbReference>
<comment type="caution">
    <text evidence="6">The sequence shown here is derived from an EMBL/GenBank/DDBJ whole genome shotgun (WGS) entry which is preliminary data.</text>
</comment>
<dbReference type="PROSITE" id="PS51071">
    <property type="entry name" value="HTH_RPIR"/>
    <property type="match status" value="1"/>
</dbReference>
<dbReference type="GO" id="GO:1901135">
    <property type="term" value="P:carbohydrate derivative metabolic process"/>
    <property type="evidence" value="ECO:0007669"/>
    <property type="project" value="InterPro"/>
</dbReference>
<feature type="domain" description="HTH rpiR-type" evidence="4">
    <location>
        <begin position="49"/>
        <end position="125"/>
    </location>
</feature>
<reference evidence="6 7" key="1">
    <citation type="submission" date="2019-04" db="EMBL/GenBank/DDBJ databases">
        <title>Genome Announcement To Ensure Probiotic Safety of Bifidobacterium longum subsp infantis UBBI-01.</title>
        <authorList>
            <person name="Sulthana A."/>
            <person name="Lakshmi S.G."/>
            <person name="Madempudi R.S."/>
        </authorList>
    </citation>
    <scope>NUCLEOTIDE SEQUENCE [LARGE SCALE GENOMIC DNA]</scope>
    <source>
        <strain evidence="6 7">UBBI-01</strain>
    </source>
</reference>
<dbReference type="GO" id="GO:0003700">
    <property type="term" value="F:DNA-binding transcription factor activity"/>
    <property type="evidence" value="ECO:0007669"/>
    <property type="project" value="InterPro"/>
</dbReference>
<dbReference type="Pfam" id="PF01380">
    <property type="entry name" value="SIS"/>
    <property type="match status" value="1"/>
</dbReference>